<dbReference type="EMBL" id="JAKNCJ010000005">
    <property type="protein sequence ID" value="MCL6423752.1"/>
    <property type="molecule type" value="Genomic_DNA"/>
</dbReference>
<dbReference type="InterPro" id="IPR021125">
    <property type="entry name" value="DUF2127"/>
</dbReference>
<feature type="region of interest" description="Disordered" evidence="1">
    <location>
        <begin position="1"/>
        <end position="31"/>
    </location>
</feature>
<keyword evidence="2" id="KW-0812">Transmembrane</keyword>
<keyword evidence="2" id="KW-0472">Membrane</keyword>
<evidence type="ECO:0000256" key="1">
    <source>
        <dbReference type="SAM" id="MobiDB-lite"/>
    </source>
</evidence>
<dbReference type="Pfam" id="PF09900">
    <property type="entry name" value="DUF2127"/>
    <property type="match status" value="1"/>
</dbReference>
<feature type="transmembrane region" description="Helical" evidence="2">
    <location>
        <begin position="235"/>
        <end position="255"/>
    </location>
</feature>
<protein>
    <submittedName>
        <fullName evidence="3">DUF2127 domain-containing protein</fullName>
    </submittedName>
</protein>
<accession>A0ABT0R1F1</accession>
<organism evidence="3 4">
    <name type="scientific">Brachybacterium equifaecis</name>
    <dbReference type="NCBI Taxonomy" id="2910770"/>
    <lineage>
        <taxon>Bacteria</taxon>
        <taxon>Bacillati</taxon>
        <taxon>Actinomycetota</taxon>
        <taxon>Actinomycetes</taxon>
        <taxon>Micrococcales</taxon>
        <taxon>Dermabacteraceae</taxon>
        <taxon>Brachybacterium</taxon>
    </lineage>
</organism>
<evidence type="ECO:0000256" key="2">
    <source>
        <dbReference type="SAM" id="Phobius"/>
    </source>
</evidence>
<reference evidence="3" key="1">
    <citation type="submission" date="2022-02" db="EMBL/GenBank/DDBJ databases">
        <authorList>
            <person name="Lee M."/>
            <person name="Kim S.-J."/>
            <person name="Jung M.-Y."/>
        </authorList>
    </citation>
    <scope>NUCLEOTIDE SEQUENCE</scope>
    <source>
        <strain evidence="3">JHP9</strain>
    </source>
</reference>
<feature type="compositionally biased region" description="Low complexity" evidence="1">
    <location>
        <begin position="1"/>
        <end position="10"/>
    </location>
</feature>
<name>A0ABT0R1F1_9MICO</name>
<dbReference type="RefSeq" id="WP_249737833.1">
    <property type="nucleotide sequence ID" value="NZ_JAKNCJ010000005.1"/>
</dbReference>
<comment type="caution">
    <text evidence="3">The sequence shown here is derived from an EMBL/GenBank/DDBJ whole genome shotgun (WGS) entry which is preliminary data.</text>
</comment>
<evidence type="ECO:0000313" key="4">
    <source>
        <dbReference type="Proteomes" id="UP001203761"/>
    </source>
</evidence>
<gene>
    <name evidence="3" type="ORF">Bequi_10195</name>
</gene>
<keyword evidence="2" id="KW-1133">Transmembrane helix</keyword>
<feature type="transmembrane region" description="Helical" evidence="2">
    <location>
        <begin position="211"/>
        <end position="229"/>
    </location>
</feature>
<dbReference type="Proteomes" id="UP001203761">
    <property type="component" value="Unassembled WGS sequence"/>
</dbReference>
<proteinExistence type="predicted"/>
<feature type="transmembrane region" description="Helical" evidence="2">
    <location>
        <begin position="178"/>
        <end position="199"/>
    </location>
</feature>
<sequence length="286" mass="31387">MSTAAAAGAAHSPDEPSSRHERPRRSARKERRERIARRWELRACGRHGHLTFDPADRPDLRPGLRTSTSHGEAWRCLRCGDFVLGPPRSSGAAAHAPRPLRGAALRDAFILRVLAVERALRALLLLVVAYGIAEFDDAQAALDRLFHEYLPQVKTAAETLGIQLEDTLPLRLAEQALAIPHSSLMLAVGLIAGYGAIVLIEAVGLWSMRRWGEYVAVIATSVFLPYEIYDLVEAVTPLRIATFAVNLAIVVWLMCSKRLFGVRGGVRAFHAARESEAILQVEAASH</sequence>
<evidence type="ECO:0000313" key="3">
    <source>
        <dbReference type="EMBL" id="MCL6423752.1"/>
    </source>
</evidence>
<keyword evidence="4" id="KW-1185">Reference proteome</keyword>